<keyword evidence="2" id="KW-0238">DNA-binding</keyword>
<dbReference type="PANTHER" id="PTHR44688:SF16">
    <property type="entry name" value="DNA-BINDING TRANSCRIPTIONAL ACTIVATOR DEVR_DOSR"/>
    <property type="match status" value="1"/>
</dbReference>
<gene>
    <name evidence="5" type="ORF">JF888_10485</name>
</gene>
<dbReference type="GO" id="GO:0006355">
    <property type="term" value="P:regulation of DNA-templated transcription"/>
    <property type="evidence" value="ECO:0007669"/>
    <property type="project" value="InterPro"/>
</dbReference>
<dbReference type="SMART" id="SM00421">
    <property type="entry name" value="HTH_LUXR"/>
    <property type="match status" value="1"/>
</dbReference>
<dbReference type="PANTHER" id="PTHR44688">
    <property type="entry name" value="DNA-BINDING TRANSCRIPTIONAL ACTIVATOR DEVR_DOSR"/>
    <property type="match status" value="1"/>
</dbReference>
<dbReference type="Pfam" id="PF00196">
    <property type="entry name" value="GerE"/>
    <property type="match status" value="1"/>
</dbReference>
<dbReference type="GO" id="GO:0003677">
    <property type="term" value="F:DNA binding"/>
    <property type="evidence" value="ECO:0007669"/>
    <property type="project" value="UniProtKB-KW"/>
</dbReference>
<keyword evidence="1" id="KW-0805">Transcription regulation</keyword>
<comment type="caution">
    <text evidence="5">The sequence shown here is derived from an EMBL/GenBank/DDBJ whole genome shotgun (WGS) entry which is preliminary data.</text>
</comment>
<dbReference type="PRINTS" id="PR00038">
    <property type="entry name" value="HTHLUXR"/>
</dbReference>
<dbReference type="AlphaFoldDB" id="A0A934KKA3"/>
<dbReference type="EMBL" id="JAEKNQ010000039">
    <property type="protein sequence ID" value="MBJ7603600.1"/>
    <property type="molecule type" value="Genomic_DNA"/>
</dbReference>
<evidence type="ECO:0000259" key="4">
    <source>
        <dbReference type="SMART" id="SM00421"/>
    </source>
</evidence>
<dbReference type="CDD" id="cd06170">
    <property type="entry name" value="LuxR_C_like"/>
    <property type="match status" value="1"/>
</dbReference>
<reference evidence="5 6" key="1">
    <citation type="submission" date="2020-10" db="EMBL/GenBank/DDBJ databases">
        <title>Ca. Dormibacterota MAGs.</title>
        <authorList>
            <person name="Montgomery K."/>
        </authorList>
    </citation>
    <scope>NUCLEOTIDE SEQUENCE [LARGE SCALE GENOMIC DNA]</scope>
    <source>
        <strain evidence="5">SC8811_S16_3</strain>
    </source>
</reference>
<proteinExistence type="predicted"/>
<accession>A0A934KKA3</accession>
<dbReference type="InterPro" id="IPR016032">
    <property type="entry name" value="Sig_transdc_resp-reg_C-effctor"/>
</dbReference>
<name>A0A934KKA3_9BACT</name>
<dbReference type="InterPro" id="IPR036388">
    <property type="entry name" value="WH-like_DNA-bd_sf"/>
</dbReference>
<dbReference type="Proteomes" id="UP000620075">
    <property type="component" value="Unassembled WGS sequence"/>
</dbReference>
<dbReference type="RefSeq" id="WP_338179893.1">
    <property type="nucleotide sequence ID" value="NZ_JAEKNQ010000039.1"/>
</dbReference>
<dbReference type="SUPFAM" id="SSF46894">
    <property type="entry name" value="C-terminal effector domain of the bipartite response regulators"/>
    <property type="match status" value="1"/>
</dbReference>
<evidence type="ECO:0000256" key="3">
    <source>
        <dbReference type="ARBA" id="ARBA00023163"/>
    </source>
</evidence>
<evidence type="ECO:0000256" key="1">
    <source>
        <dbReference type="ARBA" id="ARBA00023015"/>
    </source>
</evidence>
<sequence length="78" mass="8127">MPDAPPNAPAAGGGADLRGFRVARLAAQALSNRDIAQALFITTKTVSDHLSSTYRKLNINTRDQLATAMAAHAQPGSP</sequence>
<organism evidence="5 6">
    <name type="scientific">Candidatus Dormiibacter inghamiae</name>
    <dbReference type="NCBI Taxonomy" id="3127013"/>
    <lineage>
        <taxon>Bacteria</taxon>
        <taxon>Bacillati</taxon>
        <taxon>Candidatus Dormiibacterota</taxon>
        <taxon>Candidatus Dormibacteria</taxon>
        <taxon>Candidatus Dormibacterales</taxon>
        <taxon>Candidatus Dormibacteraceae</taxon>
        <taxon>Candidatus Dormiibacter</taxon>
    </lineage>
</organism>
<feature type="domain" description="HTH luxR-type" evidence="4">
    <location>
        <begin position="12"/>
        <end position="69"/>
    </location>
</feature>
<keyword evidence="3" id="KW-0804">Transcription</keyword>
<dbReference type="InterPro" id="IPR000792">
    <property type="entry name" value="Tscrpt_reg_LuxR_C"/>
</dbReference>
<evidence type="ECO:0000256" key="2">
    <source>
        <dbReference type="ARBA" id="ARBA00023125"/>
    </source>
</evidence>
<dbReference type="Gene3D" id="1.10.10.10">
    <property type="entry name" value="Winged helix-like DNA-binding domain superfamily/Winged helix DNA-binding domain"/>
    <property type="match status" value="1"/>
</dbReference>
<evidence type="ECO:0000313" key="5">
    <source>
        <dbReference type="EMBL" id="MBJ7603600.1"/>
    </source>
</evidence>
<protein>
    <submittedName>
        <fullName evidence="5">Helix-turn-helix transcriptional regulator</fullName>
    </submittedName>
</protein>
<evidence type="ECO:0000313" key="6">
    <source>
        <dbReference type="Proteomes" id="UP000620075"/>
    </source>
</evidence>